<evidence type="ECO:0000256" key="1">
    <source>
        <dbReference type="SAM" id="MobiDB-lite"/>
    </source>
</evidence>
<dbReference type="Proteomes" id="UP000561011">
    <property type="component" value="Unassembled WGS sequence"/>
</dbReference>
<feature type="compositionally biased region" description="Polar residues" evidence="1">
    <location>
        <begin position="267"/>
        <end position="277"/>
    </location>
</feature>
<name>A0A853EP70_9MICO</name>
<reference evidence="4 5" key="1">
    <citation type="submission" date="2020-07" db="EMBL/GenBank/DDBJ databases">
        <title>MOT database genomes.</title>
        <authorList>
            <person name="Joseph S."/>
            <person name="Aduse-Opoku J."/>
            <person name="Hashim A."/>
            <person name="Wade W."/>
            <person name="Curtis M."/>
        </authorList>
    </citation>
    <scope>NUCLEOTIDE SEQUENCE [LARGE SCALE GENOMIC DNA]</scope>
    <source>
        <strain evidence="4 5">DSM 100099</strain>
    </source>
</reference>
<evidence type="ECO:0000259" key="3">
    <source>
        <dbReference type="Pfam" id="PF04024"/>
    </source>
</evidence>
<keyword evidence="5" id="KW-1185">Reference proteome</keyword>
<gene>
    <name evidence="4" type="ORF">HZZ10_01830</name>
</gene>
<comment type="caution">
    <text evidence="4">The sequence shown here is derived from an EMBL/GenBank/DDBJ whole genome shotgun (WGS) entry which is preliminary data.</text>
</comment>
<dbReference type="RefSeq" id="WP_179912191.1">
    <property type="nucleotide sequence ID" value="NZ_JACBYE010000003.1"/>
</dbReference>
<accession>A0A853EP70</accession>
<evidence type="ECO:0000256" key="2">
    <source>
        <dbReference type="SAM" id="Phobius"/>
    </source>
</evidence>
<keyword evidence="2" id="KW-0472">Membrane</keyword>
<feature type="region of interest" description="Disordered" evidence="1">
    <location>
        <begin position="1"/>
        <end position="54"/>
    </location>
</feature>
<keyword evidence="2" id="KW-0812">Transmembrane</keyword>
<feature type="transmembrane region" description="Helical" evidence="2">
    <location>
        <begin position="165"/>
        <end position="186"/>
    </location>
</feature>
<dbReference type="EMBL" id="JACBYE010000003">
    <property type="protein sequence ID" value="NYS92276.1"/>
    <property type="molecule type" value="Genomic_DNA"/>
</dbReference>
<keyword evidence="2" id="KW-1133">Transmembrane helix</keyword>
<feature type="region of interest" description="Disordered" evidence="1">
    <location>
        <begin position="193"/>
        <end position="320"/>
    </location>
</feature>
<sequence>MSTSDPSDQGPQAPGSPAGPPAPGPGSPTPTPGPGTGGPAPTSGPEPTPGSTDHVASFFASVRRTGLVRTPDRWIGGVASGLALRLGVDALLVRAAFGVLALISGAGLVLYALAWALLPEQSDGRIHLEETIRGRFDAAIAGAGLLLVVGLSWDPGRFGWWGPWGFGWLDDLFGIALVAFVVSVFVTARRRRRDGAGASGAGAPWSYPGTPGAGSPPPYPGSAPGSAGSPASATSPSWPGAADATTTGPGTSTTAYTGPSLDKRPTGTPTQQPRSSSGPIPGAYGPPAGATAPWGLSTAPAPSPTAPTPPPAPPAPAAPTVIGWSSEQKAEKKVSGPGRATVGLVAGLALLVFAGLLVADRSESFDGNVGVTTFGVLAVLAGVGIAVAGLRGRRSGTLGFFAIVAIVLASPLVALQGVGSGLGAGFDAGSTTFMGDSTYRPTSSEVATDGFAVGLGSTTVDLTGIDLPRGETIEVPVHVGAGDLTVLVPADTPVSAQVDVGAGSIEWRLDDDWSTESGVGRSTSFENQAVRDGETARIHVTVAAGAGKITIEETS</sequence>
<dbReference type="InterPro" id="IPR007168">
    <property type="entry name" value="Phageshock_PspC_N"/>
</dbReference>
<feature type="compositionally biased region" description="Low complexity" evidence="1">
    <location>
        <begin position="278"/>
        <end position="300"/>
    </location>
</feature>
<dbReference type="Pfam" id="PF04024">
    <property type="entry name" value="PspC"/>
    <property type="match status" value="1"/>
</dbReference>
<organism evidence="4 5">
    <name type="scientific">Sanguibacter inulinus</name>
    <dbReference type="NCBI Taxonomy" id="60922"/>
    <lineage>
        <taxon>Bacteria</taxon>
        <taxon>Bacillati</taxon>
        <taxon>Actinomycetota</taxon>
        <taxon>Actinomycetes</taxon>
        <taxon>Micrococcales</taxon>
        <taxon>Sanguibacteraceae</taxon>
        <taxon>Sanguibacter</taxon>
    </lineage>
</organism>
<feature type="compositionally biased region" description="Low complexity" evidence="1">
    <location>
        <begin position="222"/>
        <end position="259"/>
    </location>
</feature>
<evidence type="ECO:0000313" key="4">
    <source>
        <dbReference type="EMBL" id="NYS92276.1"/>
    </source>
</evidence>
<feature type="transmembrane region" description="Helical" evidence="2">
    <location>
        <begin position="136"/>
        <end position="153"/>
    </location>
</feature>
<proteinExistence type="predicted"/>
<dbReference type="AlphaFoldDB" id="A0A853EP70"/>
<feature type="domain" description="Phage shock protein PspC N-terminal" evidence="3">
    <location>
        <begin position="67"/>
        <end position="120"/>
    </location>
</feature>
<feature type="compositionally biased region" description="Pro residues" evidence="1">
    <location>
        <begin position="17"/>
        <end position="33"/>
    </location>
</feature>
<evidence type="ECO:0000313" key="5">
    <source>
        <dbReference type="Proteomes" id="UP000561011"/>
    </source>
</evidence>
<feature type="compositionally biased region" description="Low complexity" evidence="1">
    <location>
        <begin position="201"/>
        <end position="210"/>
    </location>
</feature>
<feature type="transmembrane region" description="Helical" evidence="2">
    <location>
        <begin position="340"/>
        <end position="359"/>
    </location>
</feature>
<feature type="transmembrane region" description="Helical" evidence="2">
    <location>
        <begin position="397"/>
        <end position="415"/>
    </location>
</feature>
<feature type="transmembrane region" description="Helical" evidence="2">
    <location>
        <begin position="371"/>
        <end position="390"/>
    </location>
</feature>
<feature type="compositionally biased region" description="Pro residues" evidence="1">
    <location>
        <begin position="301"/>
        <end position="317"/>
    </location>
</feature>
<protein>
    <submittedName>
        <fullName evidence="4">PspC domain-containing protein</fullName>
    </submittedName>
</protein>
<feature type="transmembrane region" description="Helical" evidence="2">
    <location>
        <begin position="91"/>
        <end position="115"/>
    </location>
</feature>